<dbReference type="Proteomes" id="UP000316598">
    <property type="component" value="Unassembled WGS sequence"/>
</dbReference>
<sequence>MDVRWLDASHCTPHDPGGMTITIIQVRAGSVAYAVAKV</sequence>
<name>A0A5C5WTW8_9BACT</name>
<proteinExistence type="predicted"/>
<dbReference type="EMBL" id="SJPI01000001">
    <property type="protein sequence ID" value="TWT54126.1"/>
    <property type="molecule type" value="Genomic_DNA"/>
</dbReference>
<evidence type="ECO:0000313" key="1">
    <source>
        <dbReference type="EMBL" id="TWT54126.1"/>
    </source>
</evidence>
<organism evidence="1 2">
    <name type="scientific">Rubripirellula amarantea</name>
    <dbReference type="NCBI Taxonomy" id="2527999"/>
    <lineage>
        <taxon>Bacteria</taxon>
        <taxon>Pseudomonadati</taxon>
        <taxon>Planctomycetota</taxon>
        <taxon>Planctomycetia</taxon>
        <taxon>Pirellulales</taxon>
        <taxon>Pirellulaceae</taxon>
        <taxon>Rubripirellula</taxon>
    </lineage>
</organism>
<keyword evidence="2" id="KW-1185">Reference proteome</keyword>
<dbReference type="AlphaFoldDB" id="A0A5C5WTW8"/>
<gene>
    <name evidence="1" type="ORF">Pla22_17610</name>
</gene>
<evidence type="ECO:0000313" key="2">
    <source>
        <dbReference type="Proteomes" id="UP000316598"/>
    </source>
</evidence>
<protein>
    <submittedName>
        <fullName evidence="1">Uncharacterized protein</fullName>
    </submittedName>
</protein>
<accession>A0A5C5WTW8</accession>
<comment type="caution">
    <text evidence="1">The sequence shown here is derived from an EMBL/GenBank/DDBJ whole genome shotgun (WGS) entry which is preliminary data.</text>
</comment>
<reference evidence="1 2" key="1">
    <citation type="submission" date="2019-02" db="EMBL/GenBank/DDBJ databases">
        <title>Deep-cultivation of Planctomycetes and their phenomic and genomic characterization uncovers novel biology.</title>
        <authorList>
            <person name="Wiegand S."/>
            <person name="Jogler M."/>
            <person name="Boedeker C."/>
            <person name="Pinto D."/>
            <person name="Vollmers J."/>
            <person name="Rivas-Marin E."/>
            <person name="Kohn T."/>
            <person name="Peeters S.H."/>
            <person name="Heuer A."/>
            <person name="Rast P."/>
            <person name="Oberbeckmann S."/>
            <person name="Bunk B."/>
            <person name="Jeske O."/>
            <person name="Meyerdierks A."/>
            <person name="Storesund J.E."/>
            <person name="Kallscheuer N."/>
            <person name="Luecker S."/>
            <person name="Lage O.M."/>
            <person name="Pohl T."/>
            <person name="Merkel B.J."/>
            <person name="Hornburger P."/>
            <person name="Mueller R.-W."/>
            <person name="Bruemmer F."/>
            <person name="Labrenz M."/>
            <person name="Spormann A.M."/>
            <person name="Op Den Camp H."/>
            <person name="Overmann J."/>
            <person name="Amann R."/>
            <person name="Jetten M.S.M."/>
            <person name="Mascher T."/>
            <person name="Medema M.H."/>
            <person name="Devos D.P."/>
            <person name="Kaster A.-K."/>
            <person name="Ovreas L."/>
            <person name="Rohde M."/>
            <person name="Galperin M.Y."/>
            <person name="Jogler C."/>
        </authorList>
    </citation>
    <scope>NUCLEOTIDE SEQUENCE [LARGE SCALE GENOMIC DNA]</scope>
    <source>
        <strain evidence="1 2">Pla22</strain>
    </source>
</reference>